<dbReference type="InterPro" id="IPR002848">
    <property type="entry name" value="Translin_fam"/>
</dbReference>
<protein>
    <recommendedName>
        <fullName evidence="4">Translin</fullName>
    </recommendedName>
</protein>
<evidence type="ECO:0000313" key="3">
    <source>
        <dbReference type="Proteomes" id="UP000041254"/>
    </source>
</evidence>
<evidence type="ECO:0000256" key="1">
    <source>
        <dbReference type="SAM" id="MobiDB-lite"/>
    </source>
</evidence>
<keyword evidence="3" id="KW-1185">Reference proteome</keyword>
<dbReference type="PhylomeDB" id="A0A0G4GN75"/>
<gene>
    <name evidence="2" type="ORF">Vbra_4564</name>
</gene>
<dbReference type="GO" id="GO:0043565">
    <property type="term" value="F:sequence-specific DNA binding"/>
    <property type="evidence" value="ECO:0007669"/>
    <property type="project" value="InterPro"/>
</dbReference>
<dbReference type="VEuPathDB" id="CryptoDB:Vbra_4564"/>
<evidence type="ECO:0008006" key="4">
    <source>
        <dbReference type="Google" id="ProtNLM"/>
    </source>
</evidence>
<proteinExistence type="predicted"/>
<dbReference type="OMA" id="NKIHEKM"/>
<dbReference type="InterPro" id="IPR036081">
    <property type="entry name" value="Translin_sf"/>
</dbReference>
<dbReference type="SUPFAM" id="SSF74784">
    <property type="entry name" value="Translin"/>
    <property type="match status" value="1"/>
</dbReference>
<dbReference type="Proteomes" id="UP000041254">
    <property type="component" value="Unassembled WGS sequence"/>
</dbReference>
<feature type="region of interest" description="Disordered" evidence="1">
    <location>
        <begin position="206"/>
        <end position="226"/>
    </location>
</feature>
<dbReference type="Pfam" id="PF01997">
    <property type="entry name" value="Translin"/>
    <property type="match status" value="1"/>
</dbReference>
<name>A0A0G4GN75_VITBC</name>
<dbReference type="EMBL" id="CDMY01000730">
    <property type="protein sequence ID" value="CEM31625.1"/>
    <property type="molecule type" value="Genomic_DNA"/>
</dbReference>
<organism evidence="2 3">
    <name type="scientific">Vitrella brassicaformis (strain CCMP3155)</name>
    <dbReference type="NCBI Taxonomy" id="1169540"/>
    <lineage>
        <taxon>Eukaryota</taxon>
        <taxon>Sar</taxon>
        <taxon>Alveolata</taxon>
        <taxon>Colpodellida</taxon>
        <taxon>Vitrellaceae</taxon>
        <taxon>Vitrella</taxon>
    </lineage>
</organism>
<dbReference type="OrthoDB" id="829at2759"/>
<feature type="compositionally biased region" description="Basic and acidic residues" evidence="1">
    <location>
        <begin position="216"/>
        <end position="226"/>
    </location>
</feature>
<reference evidence="2 3" key="1">
    <citation type="submission" date="2014-11" db="EMBL/GenBank/DDBJ databases">
        <authorList>
            <person name="Zhu J."/>
            <person name="Qi W."/>
            <person name="Song R."/>
        </authorList>
    </citation>
    <scope>NUCLEOTIDE SEQUENCE [LARGE SCALE GENOMIC DNA]</scope>
</reference>
<dbReference type="PANTHER" id="PTHR10741">
    <property type="entry name" value="TRANSLIN AND TRANSLIN ASSOCIATED PROTEIN X"/>
    <property type="match status" value="1"/>
</dbReference>
<dbReference type="AlphaFoldDB" id="A0A0G4GN75"/>
<evidence type="ECO:0000313" key="2">
    <source>
        <dbReference type="EMBL" id="CEM31625.1"/>
    </source>
</evidence>
<dbReference type="InParanoid" id="A0A0G4GN75"/>
<dbReference type="CDD" id="cd14820">
    <property type="entry name" value="TRAX"/>
    <property type="match status" value="1"/>
</dbReference>
<sequence>MKSSVTSTDVDFDSDDMSFIRTQMALDDEKRESLIKRSRDVLKLSKMSISMCLRGDTQNAQKNLDECLTILKQELIPVVAEIPALRSSVAFCLEEWAEAKILHSFLMHNRIPRLGDLEVLTYEEYLGGLLDFTGELNRYAVLQATARHETDVKRCQDLCTRVQEEMMQFDLRNSNIRRKYDTLKYTVKKLDALVYELSLARQLGRVMDPSATGQDDPPKEVPEEQG</sequence>
<dbReference type="Gene3D" id="1.20.58.2140">
    <property type="match status" value="1"/>
</dbReference>
<dbReference type="STRING" id="1169540.A0A0G4GN75"/>
<accession>A0A0G4GN75</accession>